<sequence>MKIRMILSNLVIILSLCFLTFAVLDWYNPMMNFSGNTISSKLLLVLCVSAIALAVLTLLPQKQEPVQPHAVQHRTGHHKR</sequence>
<comment type="caution">
    <text evidence="2">The sequence shown here is derived from an EMBL/GenBank/DDBJ whole genome shotgun (WGS) entry which is preliminary data.</text>
</comment>
<organism evidence="2 3">
    <name type="scientific">Oscillibacter valericigenes</name>
    <dbReference type="NCBI Taxonomy" id="351091"/>
    <lineage>
        <taxon>Bacteria</taxon>
        <taxon>Bacillati</taxon>
        <taxon>Bacillota</taxon>
        <taxon>Clostridia</taxon>
        <taxon>Eubacteriales</taxon>
        <taxon>Oscillospiraceae</taxon>
        <taxon>Oscillibacter</taxon>
    </lineage>
</organism>
<dbReference type="Proteomes" id="UP000719500">
    <property type="component" value="Unassembled WGS sequence"/>
</dbReference>
<keyword evidence="3" id="KW-1185">Reference proteome</keyword>
<accession>A0ABS2FSX2</accession>
<reference evidence="2 3" key="1">
    <citation type="journal article" date="2021" name="Sci. Rep.">
        <title>The distribution of antibiotic resistance genes in chicken gut microbiota commensals.</title>
        <authorList>
            <person name="Juricova H."/>
            <person name="Matiasovicova J."/>
            <person name="Kubasova T."/>
            <person name="Cejkova D."/>
            <person name="Rychlik I."/>
        </authorList>
    </citation>
    <scope>NUCLEOTIDE SEQUENCE [LARGE SCALE GENOMIC DNA]</scope>
    <source>
        <strain evidence="2 3">An411</strain>
    </source>
</reference>
<name>A0ABS2FSX2_9FIRM</name>
<keyword evidence="1" id="KW-0472">Membrane</keyword>
<protein>
    <submittedName>
        <fullName evidence="2">Uncharacterized protein</fullName>
    </submittedName>
</protein>
<keyword evidence="1" id="KW-0812">Transmembrane</keyword>
<feature type="transmembrane region" description="Helical" evidence="1">
    <location>
        <begin position="38"/>
        <end position="59"/>
    </location>
</feature>
<keyword evidence="1" id="KW-1133">Transmembrane helix</keyword>
<dbReference type="RefSeq" id="WP_204802994.1">
    <property type="nucleotide sequence ID" value="NZ_JACSNX010000004.1"/>
</dbReference>
<proteinExistence type="predicted"/>
<dbReference type="EMBL" id="JACSNX010000004">
    <property type="protein sequence ID" value="MBM6850712.1"/>
    <property type="molecule type" value="Genomic_DNA"/>
</dbReference>
<evidence type="ECO:0000256" key="1">
    <source>
        <dbReference type="SAM" id="Phobius"/>
    </source>
</evidence>
<gene>
    <name evidence="2" type="ORF">H9X91_04565</name>
</gene>
<evidence type="ECO:0000313" key="3">
    <source>
        <dbReference type="Proteomes" id="UP000719500"/>
    </source>
</evidence>
<evidence type="ECO:0000313" key="2">
    <source>
        <dbReference type="EMBL" id="MBM6850712.1"/>
    </source>
</evidence>